<comment type="caution">
    <text evidence="6">The sequence shown here is derived from an EMBL/GenBank/DDBJ whole genome shotgun (WGS) entry which is preliminary data.</text>
</comment>
<protein>
    <recommendedName>
        <fullName evidence="7">4-hydroxybenzoate polyprenyltransferase</fullName>
    </recommendedName>
</protein>
<evidence type="ECO:0000313" key="6">
    <source>
        <dbReference type="EMBL" id="GAG16650.1"/>
    </source>
</evidence>
<feature type="non-terminal residue" evidence="6">
    <location>
        <position position="170"/>
    </location>
</feature>
<reference evidence="6" key="1">
    <citation type="journal article" date="2014" name="Front. Microbiol.">
        <title>High frequency of phylogenetically diverse reductive dehalogenase-homologous genes in deep subseafloor sedimentary metagenomes.</title>
        <authorList>
            <person name="Kawai M."/>
            <person name="Futagami T."/>
            <person name="Toyoda A."/>
            <person name="Takaki Y."/>
            <person name="Nishi S."/>
            <person name="Hori S."/>
            <person name="Arai W."/>
            <person name="Tsubouchi T."/>
            <person name="Morono Y."/>
            <person name="Uchiyama I."/>
            <person name="Ito T."/>
            <person name="Fujiyama A."/>
            <person name="Inagaki F."/>
            <person name="Takami H."/>
        </authorList>
    </citation>
    <scope>NUCLEOTIDE SEQUENCE</scope>
    <source>
        <strain evidence="6">Expedition CK06-06</strain>
    </source>
</reference>
<evidence type="ECO:0000256" key="1">
    <source>
        <dbReference type="ARBA" id="ARBA00004141"/>
    </source>
</evidence>
<name>X0VE73_9ZZZZ</name>
<evidence type="ECO:0000256" key="5">
    <source>
        <dbReference type="SAM" id="Phobius"/>
    </source>
</evidence>
<accession>X0VE73</accession>
<dbReference type="Pfam" id="PF01040">
    <property type="entry name" value="UbiA"/>
    <property type="match status" value="1"/>
</dbReference>
<dbReference type="InterPro" id="IPR044878">
    <property type="entry name" value="UbiA_sf"/>
</dbReference>
<comment type="subcellular location">
    <subcellularLocation>
        <location evidence="1">Membrane</location>
        <topology evidence="1">Multi-pass membrane protein</topology>
    </subcellularLocation>
</comment>
<keyword evidence="4 5" id="KW-0472">Membrane</keyword>
<keyword evidence="3 5" id="KW-1133">Transmembrane helix</keyword>
<feature type="transmembrane region" description="Helical" evidence="5">
    <location>
        <begin position="99"/>
        <end position="118"/>
    </location>
</feature>
<dbReference type="EMBL" id="BARS01036586">
    <property type="protein sequence ID" value="GAG16650.1"/>
    <property type="molecule type" value="Genomic_DNA"/>
</dbReference>
<organism evidence="6">
    <name type="scientific">marine sediment metagenome</name>
    <dbReference type="NCBI Taxonomy" id="412755"/>
    <lineage>
        <taxon>unclassified sequences</taxon>
        <taxon>metagenomes</taxon>
        <taxon>ecological metagenomes</taxon>
    </lineage>
</organism>
<feature type="transmembrane region" description="Helical" evidence="5">
    <location>
        <begin position="20"/>
        <end position="41"/>
    </location>
</feature>
<dbReference type="Gene3D" id="1.10.357.140">
    <property type="entry name" value="UbiA prenyltransferase"/>
    <property type="match status" value="1"/>
</dbReference>
<dbReference type="GO" id="GO:0016020">
    <property type="term" value="C:membrane"/>
    <property type="evidence" value="ECO:0007669"/>
    <property type="project" value="UniProtKB-SubCell"/>
</dbReference>
<dbReference type="GO" id="GO:0016765">
    <property type="term" value="F:transferase activity, transferring alkyl or aryl (other than methyl) groups"/>
    <property type="evidence" value="ECO:0007669"/>
    <property type="project" value="InterPro"/>
</dbReference>
<sequence>MTDNQPRRSRLRDYLELVRLPNLFTAMADVAMGLMFVQAISGPGDPWLLRLALLMAASSMLYAGGVVLNDLCDLDSDTEQRPERPLPSGRISPQAASRLGWGLLLLGAVTAWLVALLVGHAKPGIVACTLVVCIVAYDAWLKRTPLGPLAMGGCRMLNVLLGMSVLAGPW</sequence>
<evidence type="ECO:0000256" key="3">
    <source>
        <dbReference type="ARBA" id="ARBA00022989"/>
    </source>
</evidence>
<gene>
    <name evidence="6" type="ORF">S01H1_56209</name>
</gene>
<feature type="transmembrane region" description="Helical" evidence="5">
    <location>
        <begin position="124"/>
        <end position="141"/>
    </location>
</feature>
<dbReference type="InterPro" id="IPR050475">
    <property type="entry name" value="Prenyltransferase_related"/>
</dbReference>
<dbReference type="PANTHER" id="PTHR42723">
    <property type="entry name" value="CHLOROPHYLL SYNTHASE"/>
    <property type="match status" value="1"/>
</dbReference>
<dbReference type="InterPro" id="IPR000537">
    <property type="entry name" value="UbiA_prenyltransferase"/>
</dbReference>
<evidence type="ECO:0000256" key="4">
    <source>
        <dbReference type="ARBA" id="ARBA00023136"/>
    </source>
</evidence>
<dbReference type="PANTHER" id="PTHR42723:SF1">
    <property type="entry name" value="CHLOROPHYLL SYNTHASE, CHLOROPLASTIC"/>
    <property type="match status" value="1"/>
</dbReference>
<evidence type="ECO:0008006" key="7">
    <source>
        <dbReference type="Google" id="ProtNLM"/>
    </source>
</evidence>
<dbReference type="AlphaFoldDB" id="X0VE73"/>
<evidence type="ECO:0000256" key="2">
    <source>
        <dbReference type="ARBA" id="ARBA00022692"/>
    </source>
</evidence>
<feature type="transmembrane region" description="Helical" evidence="5">
    <location>
        <begin position="47"/>
        <end position="68"/>
    </location>
</feature>
<keyword evidence="2 5" id="KW-0812">Transmembrane</keyword>
<proteinExistence type="predicted"/>